<evidence type="ECO:0000256" key="4">
    <source>
        <dbReference type="ARBA" id="ARBA00022771"/>
    </source>
</evidence>
<dbReference type="FunFam" id="3.30.160.60:FF:000446">
    <property type="entry name" value="Zinc finger protein"/>
    <property type="match status" value="1"/>
</dbReference>
<keyword evidence="13" id="KW-1185">Reference proteome</keyword>
<sequence>MATGLNRERRRRRKTAQEERICPICSQSFKKAEHLARHFRTHTKERPFICVNCGKFFARQDTLLRHSRSHHRNTNDCSNVLASNASCQDDPSQQNVHIAPLTSSEHTISMPEQEPPHPQCPLLTNEPDLTITTSPTHTPGNLPIDATFDTDFFPDGGGDIFQPQTTSGPALWNCLWETDWISWLEGSEFTIGDFNLTLPIIGSTEQLDTPLTTNMGASDSIQRGWHTFSEATISSREDSPDATTSSSGLAGDIQTHADDAYRKKLAETLQQRVQQPDSLPSATFLDLCIRAYFTHFHPIFPLIHAATFQPSKQNAVLLLSICSIGSLCLGSARAVARGISMFERLNKAMLASWDTYISARGSLRIFGLQAALIGQTFGLLVGRPKDLTGSETFHGCLIAWARKAGLFKLQGENDIAAEIREIADDSPALNTAWKAWSRSEEKRRVILAIHIHDAELTNLHHHEPILRHTSESLPCVSPPELFTAPNARTWKCLLLNSTAPPRHTATPSHTTEAATRLPLNRLAANDFLSYGLLQGIGTWIHEHRAPVSVHQCESLLATWYRQFKQSCDPTKPDPFCQMILWHAVAMRLYARFDELECALGREGLRAAQEASAYAAAWAGSLDAKRCLLHAVLLQRQFQAMKIGVEPAIHVPMALYYCGIAWASFTRFGTGDGVSNLGVNFPEFRILGLDQGKLFREAMRGVQWGMTASGPFSMIISLLGKIDHWKVAERFAGTLLRLQDVL</sequence>
<dbReference type="Pfam" id="PF04082">
    <property type="entry name" value="Fungal_trans"/>
    <property type="match status" value="1"/>
</dbReference>
<dbReference type="STRING" id="1341132.A0A3F3Q9Z3"/>
<keyword evidence="2" id="KW-0479">Metal-binding</keyword>
<dbReference type="FunFam" id="3.30.160.60:FF:000145">
    <property type="entry name" value="Zinc finger protein 574"/>
    <property type="match status" value="1"/>
</dbReference>
<keyword evidence="7" id="KW-0804">Transcription</keyword>
<evidence type="ECO:0000313" key="12">
    <source>
        <dbReference type="EMBL" id="RDH36021.1"/>
    </source>
</evidence>
<dbReference type="PROSITE" id="PS00028">
    <property type="entry name" value="ZINC_FINGER_C2H2_1"/>
    <property type="match status" value="2"/>
</dbReference>
<keyword evidence="6" id="KW-0805">Transcription regulation</keyword>
<evidence type="ECO:0000256" key="9">
    <source>
        <dbReference type="PROSITE-ProRule" id="PRU00042"/>
    </source>
</evidence>
<dbReference type="GO" id="GO:0000785">
    <property type="term" value="C:chromatin"/>
    <property type="evidence" value="ECO:0007669"/>
    <property type="project" value="TreeGrafter"/>
</dbReference>
<dbReference type="GO" id="GO:0008270">
    <property type="term" value="F:zinc ion binding"/>
    <property type="evidence" value="ECO:0007669"/>
    <property type="project" value="UniProtKB-KW"/>
</dbReference>
<evidence type="ECO:0000256" key="1">
    <source>
        <dbReference type="ARBA" id="ARBA00004123"/>
    </source>
</evidence>
<keyword evidence="3" id="KW-0677">Repeat</keyword>
<dbReference type="InterPro" id="IPR036236">
    <property type="entry name" value="Znf_C2H2_sf"/>
</dbReference>
<evidence type="ECO:0000256" key="2">
    <source>
        <dbReference type="ARBA" id="ARBA00022723"/>
    </source>
</evidence>
<dbReference type="GO" id="GO:0006351">
    <property type="term" value="P:DNA-templated transcription"/>
    <property type="evidence" value="ECO:0007669"/>
    <property type="project" value="InterPro"/>
</dbReference>
<dbReference type="RefSeq" id="XP_026629043.1">
    <property type="nucleotide sequence ID" value="XM_026775036.1"/>
</dbReference>
<evidence type="ECO:0000259" key="11">
    <source>
        <dbReference type="PROSITE" id="PS50157"/>
    </source>
</evidence>
<protein>
    <recommendedName>
        <fullName evidence="11">C2H2-type domain-containing protein</fullName>
    </recommendedName>
</protein>
<dbReference type="AlphaFoldDB" id="A0A3F3Q9Z3"/>
<proteinExistence type="predicted"/>
<dbReference type="Pfam" id="PF00096">
    <property type="entry name" value="zf-C2H2"/>
    <property type="match status" value="2"/>
</dbReference>
<keyword evidence="8" id="KW-0539">Nucleus</keyword>
<gene>
    <name evidence="12" type="ORF">BDQ94DRAFT_186027</name>
</gene>
<evidence type="ECO:0000256" key="6">
    <source>
        <dbReference type="ARBA" id="ARBA00023015"/>
    </source>
</evidence>
<dbReference type="SUPFAM" id="SSF57667">
    <property type="entry name" value="beta-beta-alpha zinc fingers"/>
    <property type="match status" value="1"/>
</dbReference>
<dbReference type="GeneID" id="38143392"/>
<keyword evidence="5" id="KW-0862">Zinc</keyword>
<name>A0A3F3Q9Z3_9EURO</name>
<evidence type="ECO:0000256" key="10">
    <source>
        <dbReference type="SAM" id="MobiDB-lite"/>
    </source>
</evidence>
<feature type="region of interest" description="Disordered" evidence="10">
    <location>
        <begin position="232"/>
        <end position="251"/>
    </location>
</feature>
<evidence type="ECO:0000256" key="7">
    <source>
        <dbReference type="ARBA" id="ARBA00023163"/>
    </source>
</evidence>
<dbReference type="PANTHER" id="PTHR40626:SF11">
    <property type="entry name" value="ZINC FINGER PROTEIN YPR022C"/>
    <property type="match status" value="1"/>
</dbReference>
<comment type="subcellular location">
    <subcellularLocation>
        <location evidence="1">Nucleus</location>
    </subcellularLocation>
</comment>
<feature type="domain" description="C2H2-type" evidence="11">
    <location>
        <begin position="20"/>
        <end position="47"/>
    </location>
</feature>
<dbReference type="InterPro" id="IPR013087">
    <property type="entry name" value="Znf_C2H2_type"/>
</dbReference>
<evidence type="ECO:0000256" key="3">
    <source>
        <dbReference type="ARBA" id="ARBA00022737"/>
    </source>
</evidence>
<evidence type="ECO:0000256" key="8">
    <source>
        <dbReference type="ARBA" id="ARBA00023242"/>
    </source>
</evidence>
<organism evidence="12 13">
    <name type="scientific">Aspergillus welwitschiae</name>
    <dbReference type="NCBI Taxonomy" id="1341132"/>
    <lineage>
        <taxon>Eukaryota</taxon>
        <taxon>Fungi</taxon>
        <taxon>Dikarya</taxon>
        <taxon>Ascomycota</taxon>
        <taxon>Pezizomycotina</taxon>
        <taxon>Eurotiomycetes</taxon>
        <taxon>Eurotiomycetidae</taxon>
        <taxon>Eurotiales</taxon>
        <taxon>Aspergillaceae</taxon>
        <taxon>Aspergillus</taxon>
        <taxon>Aspergillus subgen. Circumdati</taxon>
    </lineage>
</organism>
<accession>A0A3F3Q9Z3</accession>
<dbReference type="GO" id="GO:0000981">
    <property type="term" value="F:DNA-binding transcription factor activity, RNA polymerase II-specific"/>
    <property type="evidence" value="ECO:0007669"/>
    <property type="project" value="InterPro"/>
</dbReference>
<keyword evidence="4 9" id="KW-0863">Zinc-finger</keyword>
<evidence type="ECO:0000256" key="5">
    <source>
        <dbReference type="ARBA" id="ARBA00022833"/>
    </source>
</evidence>
<reference evidence="12 13" key="1">
    <citation type="submission" date="2018-07" db="EMBL/GenBank/DDBJ databases">
        <title>The genomes of Aspergillus section Nigri reveals drivers in fungal speciation.</title>
        <authorList>
            <consortium name="DOE Joint Genome Institute"/>
            <person name="Vesth T.C."/>
            <person name="Nybo J."/>
            <person name="Theobald S."/>
            <person name="Brandl J."/>
            <person name="Frisvad J.C."/>
            <person name="Nielsen K.F."/>
            <person name="Lyhne E.K."/>
            <person name="Kogle M.E."/>
            <person name="Kuo A."/>
            <person name="Riley R."/>
            <person name="Clum A."/>
            <person name="Nolan M."/>
            <person name="Lipzen A."/>
            <person name="Salamov A."/>
            <person name="Henrissat B."/>
            <person name="Wiebenga A."/>
            <person name="De vries R.P."/>
            <person name="Grigoriev I.V."/>
            <person name="Mortensen U.H."/>
            <person name="Andersen M.R."/>
            <person name="Baker S.E."/>
        </authorList>
    </citation>
    <scope>NUCLEOTIDE SEQUENCE [LARGE SCALE GENOMIC DNA]</scope>
    <source>
        <strain evidence="12 13">CBS 139.54b</strain>
    </source>
</reference>
<evidence type="ECO:0000313" key="13">
    <source>
        <dbReference type="Proteomes" id="UP000253729"/>
    </source>
</evidence>
<dbReference type="GO" id="GO:0000978">
    <property type="term" value="F:RNA polymerase II cis-regulatory region sequence-specific DNA binding"/>
    <property type="evidence" value="ECO:0007669"/>
    <property type="project" value="InterPro"/>
</dbReference>
<dbReference type="EMBL" id="KZ852039">
    <property type="protein sequence ID" value="RDH36021.1"/>
    <property type="molecule type" value="Genomic_DNA"/>
</dbReference>
<dbReference type="PANTHER" id="PTHR40626">
    <property type="entry name" value="MIP31509P"/>
    <property type="match status" value="1"/>
</dbReference>
<feature type="domain" description="C2H2-type" evidence="11">
    <location>
        <begin position="48"/>
        <end position="75"/>
    </location>
</feature>
<dbReference type="Gene3D" id="3.30.160.60">
    <property type="entry name" value="Classic Zinc Finger"/>
    <property type="match status" value="2"/>
</dbReference>
<dbReference type="SMART" id="SM00355">
    <property type="entry name" value="ZnF_C2H2"/>
    <property type="match status" value="2"/>
</dbReference>
<dbReference type="InterPro" id="IPR007219">
    <property type="entry name" value="XnlR_reg_dom"/>
</dbReference>
<dbReference type="GO" id="GO:0005634">
    <property type="term" value="C:nucleus"/>
    <property type="evidence" value="ECO:0007669"/>
    <property type="project" value="UniProtKB-SubCell"/>
</dbReference>
<dbReference type="PROSITE" id="PS50157">
    <property type="entry name" value="ZINC_FINGER_C2H2_2"/>
    <property type="match status" value="2"/>
</dbReference>
<dbReference type="Proteomes" id="UP000253729">
    <property type="component" value="Unassembled WGS sequence"/>
</dbReference>
<dbReference type="InterPro" id="IPR051059">
    <property type="entry name" value="VerF-like"/>
</dbReference>
<dbReference type="CDD" id="cd12148">
    <property type="entry name" value="fungal_TF_MHR"/>
    <property type="match status" value="1"/>
</dbReference>